<reference evidence="2" key="1">
    <citation type="journal article" date="2008" name="Structure">
        <title>Structures of the rare-cutting restriction endonuclease NotI reveal a unique metal binding fold involved in DNA binding.</title>
        <authorList>
            <person name="Lambert A.R."/>
            <person name="Sussman D."/>
            <person name="Shen B."/>
            <person name="Maunus R."/>
            <person name="Nix J."/>
            <person name="Samuelson J."/>
            <person name="Xu S.Y."/>
            <person name="Stoddard B.L."/>
        </authorList>
    </citation>
    <scope>NUCLEOTIDE SEQUENCE</scope>
</reference>
<feature type="domain" description="Restriction endonuclease type II NotI" evidence="1">
    <location>
        <begin position="61"/>
        <end position="203"/>
    </location>
</feature>
<accession>B0LT74</accession>
<proteinExistence type="predicted"/>
<evidence type="ECO:0000259" key="1">
    <source>
        <dbReference type="Pfam" id="PF12183"/>
    </source>
</evidence>
<protein>
    <submittedName>
        <fullName evidence="2">EagI restriction endonuclease</fullName>
    </submittedName>
</protein>
<dbReference type="EMBL" id="EU371940">
    <property type="protein sequence ID" value="ABY76238.1"/>
    <property type="molecule type" value="Genomic_DNA"/>
</dbReference>
<evidence type="ECO:0000313" key="2">
    <source>
        <dbReference type="EMBL" id="ABY76238.1"/>
    </source>
</evidence>
<reference evidence="2" key="2">
    <citation type="submission" date="2008-04" db="EMBL/GenBank/DDBJ databases">
        <title>Method for producing the EagI restriction endonuclease and methylase.</title>
        <authorList>
            <person name="Brooks J.E."/>
            <person name="Sznyter L.A."/>
        </authorList>
    </citation>
    <scope>NUCLEOTIDE SEQUENCE</scope>
</reference>
<keyword evidence="2" id="KW-0255">Endonuclease</keyword>
<keyword evidence="2" id="KW-0540">Nuclease</keyword>
<dbReference type="SMR" id="B0LT74"/>
<organism evidence="2">
    <name type="scientific">Enterobacter agglomerans</name>
    <name type="common">Erwinia herbicola</name>
    <name type="synonym">Pantoea agglomerans</name>
    <dbReference type="NCBI Taxonomy" id="549"/>
    <lineage>
        <taxon>Bacteria</taxon>
        <taxon>Pseudomonadati</taxon>
        <taxon>Pseudomonadota</taxon>
        <taxon>Gammaproteobacteria</taxon>
        <taxon>Enterobacterales</taxon>
        <taxon>Erwiniaceae</taxon>
        <taxon>Pantoea</taxon>
        <taxon>Pantoea agglomerans group</taxon>
    </lineage>
</organism>
<dbReference type="InterPro" id="IPR022009">
    <property type="entry name" value="Resctriction_endonuc_II_NotI"/>
</dbReference>
<dbReference type="REBASE" id="802">
    <property type="entry name" value="EagI"/>
</dbReference>
<sequence length="301" mass="34246">MKKRRDLVEVFGYNPMDLSPEVRALWNLGACPFLNKECIKINHDQTIIYGTCSVTSPYGDVIICPNRLYANDYETLHKVSRDAFGDDVPFLTYSNFIKYRATYKDCIVALGKNSGKEVQVGRALSMDWVLVRITDGELKEYVGVEIQSIDITGNYRDAWHAYKNLKPIDIIDNLPTSQHGLNWANVHKRLIPQIIRKGVVYSRSNYVKKGLYFILPEIVYNKFEDVIGADIPLLKTQTNKSITVHTYSLGEPAANGEQRKLISEREIIFDLDEFSKRFTTGPNLPKGDDLDAVIKKALGMM</sequence>
<gene>
    <name evidence="2" type="primary">eagIR</name>
</gene>
<keyword evidence="2" id="KW-0378">Hydrolase</keyword>
<dbReference type="AlphaFoldDB" id="B0LT74"/>
<dbReference type="PRO" id="PR:B0LT74"/>
<dbReference type="Pfam" id="PF12183">
    <property type="entry name" value="NotI"/>
    <property type="match status" value="1"/>
</dbReference>
<dbReference type="GO" id="GO:0004519">
    <property type="term" value="F:endonuclease activity"/>
    <property type="evidence" value="ECO:0007669"/>
    <property type="project" value="UniProtKB-KW"/>
</dbReference>
<name>B0LT74_ENTAG</name>